<dbReference type="InterPro" id="IPR006530">
    <property type="entry name" value="YD"/>
</dbReference>
<dbReference type="Proteomes" id="UP001352263">
    <property type="component" value="Unassembled WGS sequence"/>
</dbReference>
<keyword evidence="5" id="KW-1185">Reference proteome</keyword>
<feature type="non-terminal residue" evidence="4">
    <location>
        <position position="694"/>
    </location>
</feature>
<evidence type="ECO:0000313" key="4">
    <source>
        <dbReference type="EMBL" id="MEC4722899.1"/>
    </source>
</evidence>
<reference evidence="4 5" key="1">
    <citation type="submission" date="2023-10" db="EMBL/GenBank/DDBJ databases">
        <title>Noviherbaspirillum sp. CPCC 100848 genome assembly.</title>
        <authorList>
            <person name="Li X.Y."/>
            <person name="Fang X.M."/>
        </authorList>
    </citation>
    <scope>NUCLEOTIDE SEQUENCE [LARGE SCALE GENOMIC DNA]</scope>
    <source>
        <strain evidence="4 5">CPCC 100848</strain>
    </source>
</reference>
<dbReference type="NCBIfam" id="TIGR01643">
    <property type="entry name" value="YD_repeat_2x"/>
    <property type="match status" value="3"/>
</dbReference>
<gene>
    <name evidence="4" type="ORF">RY831_27440</name>
</gene>
<dbReference type="EMBL" id="JAWIIV010000039">
    <property type="protein sequence ID" value="MEC4722899.1"/>
    <property type="molecule type" value="Genomic_DNA"/>
</dbReference>
<feature type="region of interest" description="Disordered" evidence="1">
    <location>
        <begin position="279"/>
        <end position="316"/>
    </location>
</feature>
<dbReference type="RefSeq" id="WP_326509527.1">
    <property type="nucleotide sequence ID" value="NZ_JAWIIV010000039.1"/>
</dbReference>
<comment type="caution">
    <text evidence="4">The sequence shown here is derived from an EMBL/GenBank/DDBJ whole genome shotgun (WGS) entry which is preliminary data.</text>
</comment>
<dbReference type="PANTHER" id="PTHR32305">
    <property type="match status" value="1"/>
</dbReference>
<name>A0ABU6JGW1_9BURK</name>
<organism evidence="4 5">
    <name type="scientific">Noviherbaspirillum album</name>
    <dbReference type="NCBI Taxonomy" id="3080276"/>
    <lineage>
        <taxon>Bacteria</taxon>
        <taxon>Pseudomonadati</taxon>
        <taxon>Pseudomonadota</taxon>
        <taxon>Betaproteobacteria</taxon>
        <taxon>Burkholderiales</taxon>
        <taxon>Oxalobacteraceae</taxon>
        <taxon>Noviherbaspirillum</taxon>
    </lineage>
</organism>
<dbReference type="InterPro" id="IPR045351">
    <property type="entry name" value="DUF6531"/>
</dbReference>
<sequence>MSSLAFLRSPSVPHLHKLQRLLDDYQRQATDSAAPLRLAIEQRLAAWSFSSSLGFDSLVRQANARIPALRSASCVLHALNDSNPRARLLLRQELDGIDLTSVWSSLWEALAEAALYLGGGLVIGGTGGAALGFLAGGGGAVPGAMAGASVGVQVAGHLMALMGLPGLAEDIGEAVVEVGKAYGGGFAHAWQAGRLRPGEAAPQARHMQQAVESFARGHAMLVRALLRAMLQAILRGGAGKARLLGELGNSRLGPGFGSWLQANETRLVRHSALQPPIKAEAKVPAPPPAASTPPKPAAQTSDASPETAKPVKQGEGLPCKSCVKTAHPVNPIFGCKLLEGDSELDFDLPAPLPLPWQRIYCSDNPHAGMLGQGWSLPISLALRLNEDEGEVIVLDPQHRQVTFSQPGIGQSLYSPFEHITLQRLSAARYALIDRDGLGHIFERHGDGRHARLVEMRNANKISLHIQYNRHGQPSRILDSAGRTLVLHYEHHRLRGVALQRSHVDAETGLPVQQHIPLVAYDYDDAGDLVAVRNRAGEVMREYAYRNHMLVRHATPGGLVADYAYSEDSPRGKVLRHWTNAGHRLDFAYHRGETVVTDQLGRTQTYRYDDKQRLTGQRDASGGATAIALSQHGHPVAVTDAAGRTTRYRHDARGRLIAIEQPDGAVTKIAYDPHWSKPSLVTDAMGGITALRYDE</sequence>
<dbReference type="PANTHER" id="PTHR32305:SF15">
    <property type="entry name" value="PROTEIN RHSA-RELATED"/>
    <property type="match status" value="1"/>
</dbReference>
<evidence type="ECO:0000256" key="1">
    <source>
        <dbReference type="SAM" id="MobiDB-lite"/>
    </source>
</evidence>
<dbReference type="Pfam" id="PF20148">
    <property type="entry name" value="DUF6531"/>
    <property type="match status" value="1"/>
</dbReference>
<dbReference type="InterPro" id="IPR049195">
    <property type="entry name" value="Tre1-like_N"/>
</dbReference>
<feature type="domain" description="DUF6531" evidence="2">
    <location>
        <begin position="327"/>
        <end position="403"/>
    </location>
</feature>
<feature type="domain" description="NAD(+)--protein-arginine ADP-ribosyltransferase Tre1-like N-terminal" evidence="3">
    <location>
        <begin position="75"/>
        <end position="264"/>
    </location>
</feature>
<dbReference type="Pfam" id="PF05593">
    <property type="entry name" value="RHS_repeat"/>
    <property type="match status" value="1"/>
</dbReference>
<dbReference type="InterPro" id="IPR031325">
    <property type="entry name" value="RHS_repeat"/>
</dbReference>
<protein>
    <submittedName>
        <fullName evidence="4">DUF6531 domain-containing protein</fullName>
    </submittedName>
</protein>
<dbReference type="Pfam" id="PF21724">
    <property type="entry name" value="DUF6861"/>
    <property type="match status" value="1"/>
</dbReference>
<proteinExistence type="predicted"/>
<dbReference type="Gene3D" id="2.180.10.10">
    <property type="entry name" value="RHS repeat-associated core"/>
    <property type="match status" value="1"/>
</dbReference>
<evidence type="ECO:0000313" key="5">
    <source>
        <dbReference type="Proteomes" id="UP001352263"/>
    </source>
</evidence>
<evidence type="ECO:0000259" key="3">
    <source>
        <dbReference type="Pfam" id="PF21724"/>
    </source>
</evidence>
<dbReference type="InterPro" id="IPR050708">
    <property type="entry name" value="T6SS_VgrG/RHS"/>
</dbReference>
<evidence type="ECO:0000259" key="2">
    <source>
        <dbReference type="Pfam" id="PF20148"/>
    </source>
</evidence>
<feature type="compositionally biased region" description="Pro residues" evidence="1">
    <location>
        <begin position="284"/>
        <end position="296"/>
    </location>
</feature>
<accession>A0ABU6JGW1</accession>